<dbReference type="InterPro" id="IPR002716">
    <property type="entry name" value="PIN_dom"/>
</dbReference>
<sequence length="133" mass="14912">MKLLLDTHMLIWAATNDPKLSYEAALLIENPVNEVFFSAASIWEMTIKADKLPIDPGIFRTSLLRNGYKELSVSSEHALGVRLLPDIHKDPFDRIMIAQANVEGITFLTQDGNALKYPGVRSAKEITNFKIVK</sequence>
<feature type="domain" description="PIN" evidence="1">
    <location>
        <begin position="4"/>
        <end position="116"/>
    </location>
</feature>
<name>A0A8I1JGX1_PSEPU</name>
<dbReference type="Gene3D" id="3.40.50.1010">
    <property type="entry name" value="5'-nuclease"/>
    <property type="match status" value="1"/>
</dbReference>
<dbReference type="InterPro" id="IPR052919">
    <property type="entry name" value="TA_system_RNase"/>
</dbReference>
<reference evidence="2" key="1">
    <citation type="submission" date="2020-12" db="EMBL/GenBank/DDBJ databases">
        <title>Enhanced detection system for hospital associated transmission using whole genome sequencing surveillance.</title>
        <authorList>
            <person name="Harrison L.H."/>
            <person name="Van Tyne D."/>
            <person name="Marsh J.W."/>
            <person name="Griffith M.P."/>
            <person name="Snyder D.J."/>
            <person name="Cooper V.S."/>
            <person name="Mustapha M."/>
        </authorList>
    </citation>
    <scope>NUCLEOTIDE SEQUENCE</scope>
    <source>
        <strain evidence="2">PSB00042</strain>
    </source>
</reference>
<dbReference type="PANTHER" id="PTHR36173">
    <property type="entry name" value="RIBONUCLEASE VAPC16-RELATED"/>
    <property type="match status" value="1"/>
</dbReference>
<evidence type="ECO:0000313" key="2">
    <source>
        <dbReference type="EMBL" id="MBI6883237.1"/>
    </source>
</evidence>
<dbReference type="AlphaFoldDB" id="A0A8I1JGX1"/>
<accession>A0A8I1JGX1</accession>
<organism evidence="2 3">
    <name type="scientific">Pseudomonas putida</name>
    <name type="common">Arthrobacter siderocapsulatus</name>
    <dbReference type="NCBI Taxonomy" id="303"/>
    <lineage>
        <taxon>Bacteria</taxon>
        <taxon>Pseudomonadati</taxon>
        <taxon>Pseudomonadota</taxon>
        <taxon>Gammaproteobacteria</taxon>
        <taxon>Pseudomonadales</taxon>
        <taxon>Pseudomonadaceae</taxon>
        <taxon>Pseudomonas</taxon>
    </lineage>
</organism>
<dbReference type="InterPro" id="IPR041705">
    <property type="entry name" value="PIN_Sll0205"/>
</dbReference>
<dbReference type="InterPro" id="IPR029060">
    <property type="entry name" value="PIN-like_dom_sf"/>
</dbReference>
<dbReference type="EMBL" id="JAEHTE010000002">
    <property type="protein sequence ID" value="MBI6883237.1"/>
    <property type="molecule type" value="Genomic_DNA"/>
</dbReference>
<protein>
    <submittedName>
        <fullName evidence="2">Type II toxin-antitoxin system VapC family toxin</fullName>
    </submittedName>
</protein>
<dbReference type="CDD" id="cd09872">
    <property type="entry name" value="PIN_Sll0205-like"/>
    <property type="match status" value="1"/>
</dbReference>
<evidence type="ECO:0000313" key="3">
    <source>
        <dbReference type="Proteomes" id="UP000637061"/>
    </source>
</evidence>
<gene>
    <name evidence="2" type="ORF">JEU22_04865</name>
</gene>
<proteinExistence type="predicted"/>
<dbReference type="Proteomes" id="UP000637061">
    <property type="component" value="Unassembled WGS sequence"/>
</dbReference>
<evidence type="ECO:0000259" key="1">
    <source>
        <dbReference type="Pfam" id="PF01850"/>
    </source>
</evidence>
<comment type="caution">
    <text evidence="2">The sequence shown here is derived from an EMBL/GenBank/DDBJ whole genome shotgun (WGS) entry which is preliminary data.</text>
</comment>
<dbReference type="PANTHER" id="PTHR36173:SF2">
    <property type="entry name" value="RIBONUCLEASE VAPC16"/>
    <property type="match status" value="1"/>
</dbReference>
<dbReference type="RefSeq" id="WP_198746851.1">
    <property type="nucleotide sequence ID" value="NZ_JAEHTE010000002.1"/>
</dbReference>
<dbReference type="Pfam" id="PF01850">
    <property type="entry name" value="PIN"/>
    <property type="match status" value="1"/>
</dbReference>
<dbReference type="SUPFAM" id="SSF88723">
    <property type="entry name" value="PIN domain-like"/>
    <property type="match status" value="1"/>
</dbReference>